<keyword evidence="5" id="KW-1278">Translocase</keyword>
<accession>A0A2S0WHX4</accession>
<dbReference type="AlphaFoldDB" id="A0A2S0WHX4"/>
<dbReference type="CDD" id="cd03301">
    <property type="entry name" value="ABC_MalK_N"/>
    <property type="match status" value="1"/>
</dbReference>
<dbReference type="GO" id="GO:0005524">
    <property type="term" value="F:ATP binding"/>
    <property type="evidence" value="ECO:0007669"/>
    <property type="project" value="UniProtKB-KW"/>
</dbReference>
<dbReference type="GO" id="GO:0016887">
    <property type="term" value="F:ATP hydrolysis activity"/>
    <property type="evidence" value="ECO:0007669"/>
    <property type="project" value="InterPro"/>
</dbReference>
<keyword evidence="2" id="KW-1003">Cell membrane</keyword>
<dbReference type="FunFam" id="3.40.50.300:FF:000042">
    <property type="entry name" value="Maltose/maltodextrin ABC transporter, ATP-binding protein"/>
    <property type="match status" value="1"/>
</dbReference>
<accession>A0A5F2ERG9</accession>
<protein>
    <submittedName>
        <fullName evidence="7">ABC transporter ATP-binding protein</fullName>
    </submittedName>
</protein>
<name>A0A2S0WHX4_9ACTN</name>
<dbReference type="GO" id="GO:0055052">
    <property type="term" value="C:ATP-binding cassette (ABC) transporter complex, substrate-binding subunit-containing"/>
    <property type="evidence" value="ECO:0007669"/>
    <property type="project" value="TreeGrafter"/>
</dbReference>
<dbReference type="Gene3D" id="3.40.50.300">
    <property type="entry name" value="P-loop containing nucleotide triphosphate hydrolases"/>
    <property type="match status" value="1"/>
</dbReference>
<dbReference type="SMART" id="SM00382">
    <property type="entry name" value="AAA"/>
    <property type="match status" value="1"/>
</dbReference>
<keyword evidence="8" id="KW-1185">Reference proteome</keyword>
<evidence type="ECO:0000256" key="1">
    <source>
        <dbReference type="ARBA" id="ARBA00022448"/>
    </source>
</evidence>
<dbReference type="GO" id="GO:0140359">
    <property type="term" value="F:ABC-type transporter activity"/>
    <property type="evidence" value="ECO:0007669"/>
    <property type="project" value="InterPro"/>
</dbReference>
<evidence type="ECO:0000256" key="4">
    <source>
        <dbReference type="ARBA" id="ARBA00022840"/>
    </source>
</evidence>
<evidence type="ECO:0000256" key="2">
    <source>
        <dbReference type="ARBA" id="ARBA00022475"/>
    </source>
</evidence>
<dbReference type="InterPro" id="IPR003439">
    <property type="entry name" value="ABC_transporter-like_ATP-bd"/>
</dbReference>
<dbReference type="InterPro" id="IPR017871">
    <property type="entry name" value="ABC_transporter-like_CS"/>
</dbReference>
<evidence type="ECO:0000313" key="7">
    <source>
        <dbReference type="EMBL" id="AWB90946.1"/>
    </source>
</evidence>
<dbReference type="OrthoDB" id="3180400at2"/>
<dbReference type="Gene3D" id="2.40.50.140">
    <property type="entry name" value="Nucleic acid-binding proteins"/>
    <property type="match status" value="1"/>
</dbReference>
<dbReference type="Gene3D" id="2.40.50.100">
    <property type="match status" value="1"/>
</dbReference>
<gene>
    <name evidence="7" type="ORF">C3E78_01180</name>
</gene>
<dbReference type="GO" id="GO:0008643">
    <property type="term" value="P:carbohydrate transport"/>
    <property type="evidence" value="ECO:0007669"/>
    <property type="project" value="InterPro"/>
</dbReference>
<sequence>MPTGGVASATATAEPKIALRGVSRLFGKSAAVDNVSLEIEDGEFFVLLGPSGCGKSTLLRMIAGLQPVSSGVIEIDGRAAQDMEADERDLAFVFQNYALYPHMSVRRNMSFPLLMRRFRWWHHIPVVGWIVRRRLMRSPEIADVIDRIAETLGLTEMLDRLPATLSGGQRQRVALGRAMVREPLAFLMDEPLSNLDAKLRAQTRSELIRFHRLLKTTIVYVTHDQVEAMTMGDKIGVMKDGVLQQVGTPRAVYENPANTFVAQFIGTPAMNMLPAVATGAGVWRVAGQDVAVDTTAAGSAHLSTEIATDFLLGVRSEWVEIVEPTQNCQFQGQVAAVEDWGAEQLVRIHLDAGPASDADAQTVLDVDAHALDVRVPSHRLVKIGQQVGVRVDLERTRRFDPVTGDALISD</sequence>
<dbReference type="InterPro" id="IPR015855">
    <property type="entry name" value="ABC_transpr_MalK-like"/>
</dbReference>
<keyword evidence="4 7" id="KW-0067">ATP-binding</keyword>
<keyword evidence="3" id="KW-0547">Nucleotide-binding</keyword>
<proteinExistence type="predicted"/>
<dbReference type="PANTHER" id="PTHR43875:SF15">
    <property type="entry name" value="TREHALOSE IMPORT ATP-BINDING PROTEIN SUGC"/>
    <property type="match status" value="1"/>
</dbReference>
<dbReference type="SUPFAM" id="SSF50331">
    <property type="entry name" value="MOP-like"/>
    <property type="match status" value="1"/>
</dbReference>
<reference evidence="8" key="1">
    <citation type="submission" date="2018-01" db="EMBL/GenBank/DDBJ databases">
        <authorList>
            <person name="Li J."/>
        </authorList>
    </citation>
    <scope>NUCLEOTIDE SEQUENCE [LARGE SCALE GENOMIC DNA]</scope>
    <source>
        <strain evidence="8">592</strain>
    </source>
</reference>
<dbReference type="Proteomes" id="UP000244384">
    <property type="component" value="Chromosome"/>
</dbReference>
<dbReference type="PANTHER" id="PTHR43875">
    <property type="entry name" value="MALTODEXTRIN IMPORT ATP-BINDING PROTEIN MSMX"/>
    <property type="match status" value="1"/>
</dbReference>
<evidence type="ECO:0000256" key="6">
    <source>
        <dbReference type="ARBA" id="ARBA00023136"/>
    </source>
</evidence>
<evidence type="ECO:0000256" key="3">
    <source>
        <dbReference type="ARBA" id="ARBA00022741"/>
    </source>
</evidence>
<dbReference type="PROSITE" id="PS50893">
    <property type="entry name" value="ABC_TRANSPORTER_2"/>
    <property type="match status" value="1"/>
</dbReference>
<dbReference type="EMBL" id="CP026952">
    <property type="protein sequence ID" value="AWB90946.1"/>
    <property type="molecule type" value="Genomic_DNA"/>
</dbReference>
<dbReference type="InterPro" id="IPR027417">
    <property type="entry name" value="P-loop_NTPase"/>
</dbReference>
<keyword evidence="1" id="KW-0813">Transport</keyword>
<dbReference type="PROSITE" id="PS00211">
    <property type="entry name" value="ABC_TRANSPORTER_1"/>
    <property type="match status" value="1"/>
</dbReference>
<dbReference type="InterPro" id="IPR003593">
    <property type="entry name" value="AAA+_ATPase"/>
</dbReference>
<evidence type="ECO:0000313" key="8">
    <source>
        <dbReference type="Proteomes" id="UP000244384"/>
    </source>
</evidence>
<dbReference type="Pfam" id="PF00005">
    <property type="entry name" value="ABC_tran"/>
    <property type="match status" value="1"/>
</dbReference>
<dbReference type="KEGG" id="aez:C3E78_01180"/>
<dbReference type="InterPro" id="IPR008995">
    <property type="entry name" value="Mo/tungstate-bd_C_term_dom"/>
</dbReference>
<keyword evidence="6" id="KW-0472">Membrane</keyword>
<dbReference type="InterPro" id="IPR012340">
    <property type="entry name" value="NA-bd_OB-fold"/>
</dbReference>
<organism evidence="7 8">
    <name type="scientific">Aeromicrobium chenweiae</name>
    <dbReference type="NCBI Taxonomy" id="2079793"/>
    <lineage>
        <taxon>Bacteria</taxon>
        <taxon>Bacillati</taxon>
        <taxon>Actinomycetota</taxon>
        <taxon>Actinomycetes</taxon>
        <taxon>Propionibacteriales</taxon>
        <taxon>Nocardioidaceae</taxon>
        <taxon>Aeromicrobium</taxon>
    </lineage>
</organism>
<dbReference type="InterPro" id="IPR047641">
    <property type="entry name" value="ABC_transpr_MalK/UgpC-like"/>
</dbReference>
<evidence type="ECO:0000256" key="5">
    <source>
        <dbReference type="ARBA" id="ARBA00022967"/>
    </source>
</evidence>
<dbReference type="SUPFAM" id="SSF52540">
    <property type="entry name" value="P-loop containing nucleoside triphosphate hydrolases"/>
    <property type="match status" value="1"/>
</dbReference>